<feature type="compositionally biased region" description="Pro residues" evidence="2">
    <location>
        <begin position="34"/>
        <end position="49"/>
    </location>
</feature>
<evidence type="ECO:0000259" key="5">
    <source>
        <dbReference type="PROSITE" id="PS51837"/>
    </source>
</evidence>
<evidence type="ECO:0000256" key="3">
    <source>
        <dbReference type="SAM" id="SignalP"/>
    </source>
</evidence>
<dbReference type="PROSITE" id="PS51352">
    <property type="entry name" value="THIOREDOXIN_2"/>
    <property type="match status" value="1"/>
</dbReference>
<dbReference type="CDD" id="cd02995">
    <property type="entry name" value="PDI_a_PDI_a'_C"/>
    <property type="match status" value="1"/>
</dbReference>
<feature type="domain" description="LITAF" evidence="5">
    <location>
        <begin position="121"/>
        <end position="205"/>
    </location>
</feature>
<dbReference type="AlphaFoldDB" id="A0AAV2LPD7"/>
<dbReference type="InterPro" id="IPR036249">
    <property type="entry name" value="Thioredoxin-like_sf"/>
</dbReference>
<gene>
    <name evidence="6" type="ORF">KC01_LOCUS29223</name>
</gene>
<dbReference type="CDD" id="cd02982">
    <property type="entry name" value="PDI_b'_family"/>
    <property type="match status" value="1"/>
</dbReference>
<evidence type="ECO:0000313" key="6">
    <source>
        <dbReference type="EMBL" id="CAL1601212.1"/>
    </source>
</evidence>
<keyword evidence="7" id="KW-1185">Reference proteome</keyword>
<reference evidence="6 7" key="1">
    <citation type="submission" date="2024-04" db="EMBL/GenBank/DDBJ databases">
        <authorList>
            <person name="Waldvogel A.-M."/>
            <person name="Schoenle A."/>
        </authorList>
    </citation>
    <scope>NUCLEOTIDE SEQUENCE [LARGE SCALE GENOMIC DNA]</scope>
</reference>
<dbReference type="InterPro" id="IPR013766">
    <property type="entry name" value="Thioredoxin_domain"/>
</dbReference>
<dbReference type="PANTHER" id="PTHR18929">
    <property type="entry name" value="PROTEIN DISULFIDE ISOMERASE"/>
    <property type="match status" value="1"/>
</dbReference>
<evidence type="ECO:0000256" key="1">
    <source>
        <dbReference type="ARBA" id="ARBA00006347"/>
    </source>
</evidence>
<dbReference type="FunFam" id="3.40.30.10:FF:000167">
    <property type="entry name" value="Protein disulfide isomerase like, testis expressed"/>
    <property type="match status" value="1"/>
</dbReference>
<comment type="similarity">
    <text evidence="1">Belongs to the protein disulfide isomerase family.</text>
</comment>
<dbReference type="Proteomes" id="UP001497482">
    <property type="component" value="Chromosome 3"/>
</dbReference>
<organism evidence="6 7">
    <name type="scientific">Knipowitschia caucasica</name>
    <name type="common">Caucasian dwarf goby</name>
    <name type="synonym">Pomatoschistus caucasicus</name>
    <dbReference type="NCBI Taxonomy" id="637954"/>
    <lineage>
        <taxon>Eukaryota</taxon>
        <taxon>Metazoa</taxon>
        <taxon>Chordata</taxon>
        <taxon>Craniata</taxon>
        <taxon>Vertebrata</taxon>
        <taxon>Euteleostomi</taxon>
        <taxon>Actinopterygii</taxon>
        <taxon>Neopterygii</taxon>
        <taxon>Teleostei</taxon>
        <taxon>Neoteleostei</taxon>
        <taxon>Acanthomorphata</taxon>
        <taxon>Gobiaria</taxon>
        <taxon>Gobiiformes</taxon>
        <taxon>Gobioidei</taxon>
        <taxon>Gobiidae</taxon>
        <taxon>Gobiinae</taxon>
        <taxon>Knipowitschia</taxon>
    </lineage>
</organism>
<dbReference type="Pfam" id="PF10601">
    <property type="entry name" value="zf-LITAF-like"/>
    <property type="match status" value="1"/>
</dbReference>
<evidence type="ECO:0000259" key="4">
    <source>
        <dbReference type="PROSITE" id="PS51352"/>
    </source>
</evidence>
<dbReference type="Gene3D" id="3.40.30.10">
    <property type="entry name" value="Glutaredoxin"/>
    <property type="match status" value="4"/>
</dbReference>
<sequence length="720" mass="80189">MLPSSSLLTGLLCVPLAGAKLMDLPSYDEARQHPPTPGPGVLHVPPPPTYDASMSSPSPSTPPPSYGEAVEFEPNHFPVLSVPMSLHQNTGVFIYPTTDVPVLVSQSTSVTQSSPAVIYQPQPVPLVVACHLTDSPALVQCSHCGRTGTTNITNVPNGTAWCLCVLLSLMGLVCGFCLIPLFAKSYQEAHHSCPHCDQVICALVTVDGEVDTMEGWLLLLGLVNVCVCACALDTHTTVSREGAVLQLNKGNFHKALKEHSQLLVHFYRPMSADVHQVSEAFAEAAALNPDSEVCFATVDTEKEKDLAKDMNATEPPFMRLYLSGDRLTPVPCPNPKSSSSILTWLQRRAGSPADLVTDDIQPEHLLVLGLFKEQNEAYVQVFYEAAVELPDLPFALSHSDDVIRKYGLGEDVVLVLKQSKLMQAYRMSSATTKEELLLFITVFQMDPVTEYSGQTASQILSSPIPNHALLFIRKTAPDFESIYAAFNRTAAAFRLKLLFVLVDVDETRNGRLLEYFRVRDFEAPLVRVVNLTDHVTYHLPSLTLDVDTISSFCQDYLDGNAAPKMQSEPVPEDWEQRPVKQLVGSTLEKVAFHPNKTVFVLFYLPYSPQSRAVFPLWEELAEAFREQSDVIIARIDASANDIHMSMQRQYPSFCLFPALYAERVIVYSGDHNTKDMVKFVHKEMKKAKKDRVVEDEDRRKYRETLREEEANKFKQNKEEL</sequence>
<dbReference type="GO" id="GO:0034976">
    <property type="term" value="P:response to endoplasmic reticulum stress"/>
    <property type="evidence" value="ECO:0007669"/>
    <property type="project" value="TreeGrafter"/>
</dbReference>
<dbReference type="Pfam" id="PF13848">
    <property type="entry name" value="Thioredoxin_6"/>
    <property type="match status" value="1"/>
</dbReference>
<dbReference type="GO" id="GO:0005783">
    <property type="term" value="C:endoplasmic reticulum"/>
    <property type="evidence" value="ECO:0007669"/>
    <property type="project" value="TreeGrafter"/>
</dbReference>
<feature type="signal peptide" evidence="3">
    <location>
        <begin position="1"/>
        <end position="19"/>
    </location>
</feature>
<feature type="chain" id="PRO_5043640458" description="Thioredoxin domain-containing protein" evidence="3">
    <location>
        <begin position="20"/>
        <end position="720"/>
    </location>
</feature>
<feature type="region of interest" description="Disordered" evidence="2">
    <location>
        <begin position="27"/>
        <end position="67"/>
    </location>
</feature>
<accession>A0AAV2LPD7</accession>
<evidence type="ECO:0000313" key="7">
    <source>
        <dbReference type="Proteomes" id="UP001497482"/>
    </source>
</evidence>
<protein>
    <recommendedName>
        <fullName evidence="8">Thioredoxin domain-containing protein</fullName>
    </recommendedName>
</protein>
<dbReference type="CDD" id="cd02961">
    <property type="entry name" value="PDI_a_family"/>
    <property type="match status" value="1"/>
</dbReference>
<dbReference type="SMART" id="SM00714">
    <property type="entry name" value="LITAF"/>
    <property type="match status" value="1"/>
</dbReference>
<dbReference type="PANTHER" id="PTHR18929:SF58">
    <property type="entry name" value="PROTEIN DISULFIDE-ISOMERASE-LIKE PROTEIN OF THE TESTIS"/>
    <property type="match status" value="1"/>
</dbReference>
<evidence type="ECO:0008006" key="8">
    <source>
        <dbReference type="Google" id="ProtNLM"/>
    </source>
</evidence>
<feature type="domain" description="Thioredoxin" evidence="4">
    <location>
        <begin position="556"/>
        <end position="685"/>
    </location>
</feature>
<evidence type="ECO:0000256" key="2">
    <source>
        <dbReference type="SAM" id="MobiDB-lite"/>
    </source>
</evidence>
<dbReference type="PROSITE" id="PS51837">
    <property type="entry name" value="LITAF"/>
    <property type="match status" value="1"/>
</dbReference>
<dbReference type="EMBL" id="OZ035825">
    <property type="protein sequence ID" value="CAL1601212.1"/>
    <property type="molecule type" value="Genomic_DNA"/>
</dbReference>
<dbReference type="SUPFAM" id="SSF52833">
    <property type="entry name" value="Thioredoxin-like"/>
    <property type="match status" value="4"/>
</dbReference>
<dbReference type="GO" id="GO:0006457">
    <property type="term" value="P:protein folding"/>
    <property type="evidence" value="ECO:0007669"/>
    <property type="project" value="TreeGrafter"/>
</dbReference>
<proteinExistence type="inferred from homology"/>
<keyword evidence="3" id="KW-0732">Signal</keyword>
<dbReference type="InterPro" id="IPR006629">
    <property type="entry name" value="LITAF"/>
</dbReference>
<dbReference type="Pfam" id="PF00085">
    <property type="entry name" value="Thioredoxin"/>
    <property type="match status" value="2"/>
</dbReference>
<dbReference type="CDD" id="cd02981">
    <property type="entry name" value="PDI_b_family"/>
    <property type="match status" value="1"/>
</dbReference>
<name>A0AAV2LPD7_KNICA</name>